<comment type="similarity">
    <text evidence="1 4">Belongs to the glycosyl hydrolase 43 family.</text>
</comment>
<gene>
    <name evidence="7" type="ORF">SGFS_063190</name>
</gene>
<evidence type="ECO:0000256" key="1">
    <source>
        <dbReference type="ARBA" id="ARBA00009865"/>
    </source>
</evidence>
<dbReference type="RefSeq" id="WP_286255157.1">
    <property type="nucleotide sequence ID" value="NZ_AP018448.1"/>
</dbReference>
<evidence type="ECO:0000256" key="4">
    <source>
        <dbReference type="RuleBase" id="RU361187"/>
    </source>
</evidence>
<evidence type="ECO:0000313" key="7">
    <source>
        <dbReference type="EMBL" id="BBC35025.1"/>
    </source>
</evidence>
<reference evidence="7 8" key="1">
    <citation type="journal article" date="2010" name="ChemBioChem">
        <title>Cloning and characterization of the biosynthetic gene cluster of 16-membered macrolide antibiotic FD-891: involvement of a dual functional cytochrome P450 monooxygenase catalyzing epoxidation and hydroxylation.</title>
        <authorList>
            <person name="Kudo F."/>
            <person name="Motegi A."/>
            <person name="Mizoue K."/>
            <person name="Eguchi T."/>
        </authorList>
    </citation>
    <scope>NUCLEOTIDE SEQUENCE [LARGE SCALE GENOMIC DNA]</scope>
    <source>
        <strain evidence="7 8">A-8890</strain>
    </source>
</reference>
<proteinExistence type="inferred from homology"/>
<evidence type="ECO:0000256" key="3">
    <source>
        <dbReference type="ARBA" id="ARBA00023295"/>
    </source>
</evidence>
<evidence type="ECO:0000256" key="2">
    <source>
        <dbReference type="ARBA" id="ARBA00022801"/>
    </source>
</evidence>
<dbReference type="InterPro" id="IPR006710">
    <property type="entry name" value="Glyco_hydro_43"/>
</dbReference>
<dbReference type="PROSITE" id="PS50231">
    <property type="entry name" value="RICIN_B_LECTIN"/>
    <property type="match status" value="1"/>
</dbReference>
<dbReference type="InterPro" id="IPR000772">
    <property type="entry name" value="Ricin_B_lectin"/>
</dbReference>
<dbReference type="Proteomes" id="UP001321542">
    <property type="component" value="Chromosome"/>
</dbReference>
<keyword evidence="5" id="KW-0732">Signal</keyword>
<dbReference type="Pfam" id="PF04616">
    <property type="entry name" value="Glyco_hydro_43"/>
    <property type="match status" value="1"/>
</dbReference>
<dbReference type="Gene3D" id="2.80.10.50">
    <property type="match status" value="2"/>
</dbReference>
<dbReference type="CDD" id="cd18821">
    <property type="entry name" value="GH43_Pc3Gal43A-like"/>
    <property type="match status" value="1"/>
</dbReference>
<evidence type="ECO:0000259" key="6">
    <source>
        <dbReference type="SMART" id="SM00458"/>
    </source>
</evidence>
<dbReference type="EMBL" id="AP018448">
    <property type="protein sequence ID" value="BBC35025.1"/>
    <property type="molecule type" value="Genomic_DNA"/>
</dbReference>
<dbReference type="InterPro" id="IPR023296">
    <property type="entry name" value="Glyco_hydro_beta-prop_sf"/>
</dbReference>
<dbReference type="PANTHER" id="PTHR22925:SF3">
    <property type="entry name" value="GLYCOSYL HYDROLASE FAMILY PROTEIN 43"/>
    <property type="match status" value="1"/>
</dbReference>
<dbReference type="CDD" id="cd00161">
    <property type="entry name" value="beta-trefoil_Ricin-like"/>
    <property type="match status" value="1"/>
</dbReference>
<dbReference type="Gene3D" id="2.115.10.20">
    <property type="entry name" value="Glycosyl hydrolase domain, family 43"/>
    <property type="match status" value="1"/>
</dbReference>
<organism evidence="7 8">
    <name type="scientific">Streptomyces graminofaciens</name>
    <dbReference type="NCBI Taxonomy" id="68212"/>
    <lineage>
        <taxon>Bacteria</taxon>
        <taxon>Bacillati</taxon>
        <taxon>Actinomycetota</taxon>
        <taxon>Actinomycetes</taxon>
        <taxon>Kitasatosporales</taxon>
        <taxon>Streptomycetaceae</taxon>
        <taxon>Streptomyces</taxon>
    </lineage>
</organism>
<keyword evidence="2 4" id="KW-0378">Hydrolase</keyword>
<dbReference type="InterPro" id="IPR035992">
    <property type="entry name" value="Ricin_B-like_lectins"/>
</dbReference>
<feature type="chain" id="PRO_5047082369" evidence="5">
    <location>
        <begin position="45"/>
        <end position="503"/>
    </location>
</feature>
<dbReference type="SUPFAM" id="SSF75005">
    <property type="entry name" value="Arabinanase/levansucrase/invertase"/>
    <property type="match status" value="1"/>
</dbReference>
<evidence type="ECO:0000313" key="8">
    <source>
        <dbReference type="Proteomes" id="UP001321542"/>
    </source>
</evidence>
<dbReference type="Pfam" id="PF14200">
    <property type="entry name" value="RicinB_lectin_2"/>
    <property type="match status" value="1"/>
</dbReference>
<keyword evidence="3 4" id="KW-0326">Glycosidase</keyword>
<reference evidence="7 8" key="2">
    <citation type="journal article" date="2023" name="ChemBioChem">
        <title>Acyltransferase Domain Exchange between Two Independent Type I Polyketide Synthases in the Same Producer Strain of Macrolide Antibiotics.</title>
        <authorList>
            <person name="Kudo F."/>
            <person name="Kishikawa K."/>
            <person name="Tsuboi K."/>
            <person name="Kido T."/>
            <person name="Usui T."/>
            <person name="Hashimoto J."/>
            <person name="Shin-Ya K."/>
            <person name="Miyanaga A."/>
            <person name="Eguchi T."/>
        </authorList>
    </citation>
    <scope>NUCLEOTIDE SEQUENCE [LARGE SCALE GENOMIC DNA]</scope>
    <source>
        <strain evidence="7 8">A-8890</strain>
    </source>
</reference>
<feature type="domain" description="Ricin B lectin" evidence="6">
    <location>
        <begin position="365"/>
        <end position="503"/>
    </location>
</feature>
<name>A0ABN5VP02_9ACTN</name>
<accession>A0ABN5VP02</accession>
<evidence type="ECO:0000256" key="5">
    <source>
        <dbReference type="SAM" id="SignalP"/>
    </source>
</evidence>
<dbReference type="SMART" id="SM00458">
    <property type="entry name" value="RICIN"/>
    <property type="match status" value="1"/>
</dbReference>
<dbReference type="SUPFAM" id="SSF50370">
    <property type="entry name" value="Ricin B-like lectins"/>
    <property type="match status" value="1"/>
</dbReference>
<dbReference type="PANTHER" id="PTHR22925">
    <property type="entry name" value="GLYCOSYL HYDROLASE 43 FAMILY MEMBER"/>
    <property type="match status" value="1"/>
</dbReference>
<sequence length="503" mass="52781">MSQGTSSDQSRSRGRGPRRTAGVLLLTLLAVVAALLIPASAAQAATTVTFTTGAARTDTSGNTLQLHGMGIIKVGDTWYGFGENKTGVNSSNTSFQAIACYSSTDLANWTYRGDALSLQSSGDLGPSRVVERPKVIYNATTQKYVMYVHIDSLNYSEAKVGVATSSTPCGAYDYRGSSRPLGQLSRDIGLFQDTDGTAYLLSEDRNNGLRIDLLSSDYLTPVSTVAILGSGGGANSFESPAMIKANGIYYLLASHLTGWSLNDNVYSTATSVSGTWSAMRNFAAPGTKTYGSQTANIITVAGTAGTTYIYAGDRWNASDLGASQLIWLPLTIRGTTVNLGQYPTWSLDVQAGTWTPNSGVPSAGVHTLTNSGSSMRLDVTGASTATNANVIQATGTSGTDQQWTVTKVADNIYTLKNVNSGLCLDVPSKSTAENRQLIQWTCNGGTNQQFFFDLVGSYTGSVYMLVAVHSGLNLGVLNNATTTGAAVVQLTGTGATSQKWTVG</sequence>
<protein>
    <submittedName>
        <fullName evidence="7">Glycoside hydrolase</fullName>
    </submittedName>
</protein>
<dbReference type="GO" id="GO:0016787">
    <property type="term" value="F:hydrolase activity"/>
    <property type="evidence" value="ECO:0007669"/>
    <property type="project" value="UniProtKB-KW"/>
</dbReference>
<keyword evidence="8" id="KW-1185">Reference proteome</keyword>
<feature type="signal peptide" evidence="5">
    <location>
        <begin position="1"/>
        <end position="44"/>
    </location>
</feature>